<keyword evidence="1" id="KW-1133">Transmembrane helix</keyword>
<feature type="transmembrane region" description="Helical" evidence="1">
    <location>
        <begin position="36"/>
        <end position="54"/>
    </location>
</feature>
<keyword evidence="3" id="KW-1185">Reference proteome</keyword>
<evidence type="ECO:0000256" key="1">
    <source>
        <dbReference type="SAM" id="Phobius"/>
    </source>
</evidence>
<sequence>MLLLLRKDLFILRYYFLLVLLYVYLFGFLLFNNTSFIFVAALSAIMLMTISANLDSKNKSMIVIASLPVSSKSIVQAKYAAVLLFALIGIFVSVLVYILNSLIVGREMAYASSYVPIILLIIACYASLYYPIYYWLGFRASQVVSIITVSIPLVFIVTLSSAITDILSFSAAVNAAFLAASCLLLIVSYRLSIFFLERKGLA</sequence>
<dbReference type="PANTHER" id="PTHR41309">
    <property type="entry name" value="MEMBRANE PROTEIN-RELATED"/>
    <property type="match status" value="1"/>
</dbReference>
<dbReference type="EMBL" id="FONN01000014">
    <property type="protein sequence ID" value="SFF11433.1"/>
    <property type="molecule type" value="Genomic_DNA"/>
</dbReference>
<keyword evidence="1" id="KW-0472">Membrane</keyword>
<proteinExistence type="predicted"/>
<dbReference type="AlphaFoldDB" id="A0A1I2G2U0"/>
<feature type="transmembrane region" description="Helical" evidence="1">
    <location>
        <begin position="175"/>
        <end position="196"/>
    </location>
</feature>
<gene>
    <name evidence="2" type="ORF">SAMN04487969_11490</name>
</gene>
<feature type="transmembrane region" description="Helical" evidence="1">
    <location>
        <begin position="12"/>
        <end position="30"/>
    </location>
</feature>
<keyword evidence="1" id="KW-0812">Transmembrane</keyword>
<protein>
    <submittedName>
        <fullName evidence="2">ABC-2 family transporter protein</fullName>
    </submittedName>
</protein>
<dbReference type="InterPro" id="IPR025699">
    <property type="entry name" value="ABC2_memb-like"/>
</dbReference>
<feature type="transmembrane region" description="Helical" evidence="1">
    <location>
        <begin position="111"/>
        <end position="136"/>
    </location>
</feature>
<dbReference type="PANTHER" id="PTHR41309:SF2">
    <property type="entry name" value="MEMBRANE PROTEIN"/>
    <property type="match status" value="1"/>
</dbReference>
<evidence type="ECO:0000313" key="3">
    <source>
        <dbReference type="Proteomes" id="UP000183410"/>
    </source>
</evidence>
<feature type="transmembrane region" description="Helical" evidence="1">
    <location>
        <begin position="143"/>
        <end position="163"/>
    </location>
</feature>
<organism evidence="2 3">
    <name type="scientific">Paenibacillus algorifonticola</name>
    <dbReference type="NCBI Taxonomy" id="684063"/>
    <lineage>
        <taxon>Bacteria</taxon>
        <taxon>Bacillati</taxon>
        <taxon>Bacillota</taxon>
        <taxon>Bacilli</taxon>
        <taxon>Bacillales</taxon>
        <taxon>Paenibacillaceae</taxon>
        <taxon>Paenibacillus</taxon>
    </lineage>
</organism>
<feature type="transmembrane region" description="Helical" evidence="1">
    <location>
        <begin position="79"/>
        <end position="99"/>
    </location>
</feature>
<evidence type="ECO:0000313" key="2">
    <source>
        <dbReference type="EMBL" id="SFF11433.1"/>
    </source>
</evidence>
<name>A0A1I2G2U0_9BACL</name>
<dbReference type="Proteomes" id="UP000183410">
    <property type="component" value="Unassembled WGS sequence"/>
</dbReference>
<reference evidence="3" key="1">
    <citation type="submission" date="2016-10" db="EMBL/GenBank/DDBJ databases">
        <authorList>
            <person name="Varghese N."/>
            <person name="Submissions S."/>
        </authorList>
    </citation>
    <scope>NUCLEOTIDE SEQUENCE [LARGE SCALE GENOMIC DNA]</scope>
    <source>
        <strain evidence="3">CGMCC 1.10223</strain>
    </source>
</reference>
<dbReference type="OrthoDB" id="2662181at2"/>
<dbReference type="RefSeq" id="WP_046233030.1">
    <property type="nucleotide sequence ID" value="NZ_FONN01000014.1"/>
</dbReference>
<dbReference type="Pfam" id="PF13346">
    <property type="entry name" value="ABC2_membrane_5"/>
    <property type="match status" value="1"/>
</dbReference>
<accession>A0A1I2G2U0</accession>